<dbReference type="EMBL" id="CP144747">
    <property type="protein sequence ID" value="WVZ66900.1"/>
    <property type="molecule type" value="Genomic_DNA"/>
</dbReference>
<protein>
    <submittedName>
        <fullName evidence="1">Uncharacterized protein</fullName>
    </submittedName>
</protein>
<keyword evidence="2" id="KW-1185">Reference proteome</keyword>
<name>A0AAQ3T5M2_PASNO</name>
<sequence length="213" mass="24247">MDGSMGSFLWTYKLINSALVAAVKAIQKGLYNIFEEGRMERTLHLCFSKFGFNSDPTKGPVLTLNDLRAQISHQHRRYQRIYEIAELPSCDGFSRREWSLVMTNEQYARHIQAYPEDVQYINTYIHSFWPTCDLFARGVLPDARRRRNRRRGMRDLRGEVLRGDSSTGPGEGNVTFLHDDDDFVPARGASNVDLEGAHHGLQQVLVCGGLIPS</sequence>
<dbReference type="Proteomes" id="UP001341281">
    <property type="component" value="Chromosome 03"/>
</dbReference>
<proteinExistence type="predicted"/>
<dbReference type="AlphaFoldDB" id="A0AAQ3T5M2"/>
<evidence type="ECO:0000313" key="1">
    <source>
        <dbReference type="EMBL" id="WVZ66900.1"/>
    </source>
</evidence>
<organism evidence="1 2">
    <name type="scientific">Paspalum notatum var. saurae</name>
    <dbReference type="NCBI Taxonomy" id="547442"/>
    <lineage>
        <taxon>Eukaryota</taxon>
        <taxon>Viridiplantae</taxon>
        <taxon>Streptophyta</taxon>
        <taxon>Embryophyta</taxon>
        <taxon>Tracheophyta</taxon>
        <taxon>Spermatophyta</taxon>
        <taxon>Magnoliopsida</taxon>
        <taxon>Liliopsida</taxon>
        <taxon>Poales</taxon>
        <taxon>Poaceae</taxon>
        <taxon>PACMAD clade</taxon>
        <taxon>Panicoideae</taxon>
        <taxon>Andropogonodae</taxon>
        <taxon>Paspaleae</taxon>
        <taxon>Paspalinae</taxon>
        <taxon>Paspalum</taxon>
    </lineage>
</organism>
<accession>A0AAQ3T5M2</accession>
<evidence type="ECO:0000313" key="2">
    <source>
        <dbReference type="Proteomes" id="UP001341281"/>
    </source>
</evidence>
<reference evidence="1 2" key="1">
    <citation type="submission" date="2024-02" db="EMBL/GenBank/DDBJ databases">
        <title>High-quality chromosome-scale genome assembly of Pensacola bahiagrass (Paspalum notatum Flugge var. saurae).</title>
        <authorList>
            <person name="Vega J.M."/>
            <person name="Podio M."/>
            <person name="Orjuela J."/>
            <person name="Siena L.A."/>
            <person name="Pessino S.C."/>
            <person name="Combes M.C."/>
            <person name="Mariac C."/>
            <person name="Albertini E."/>
            <person name="Pupilli F."/>
            <person name="Ortiz J.P.A."/>
            <person name="Leblanc O."/>
        </authorList>
    </citation>
    <scope>NUCLEOTIDE SEQUENCE [LARGE SCALE GENOMIC DNA]</scope>
    <source>
        <strain evidence="1">R1</strain>
        <tissue evidence="1">Leaf</tissue>
    </source>
</reference>
<gene>
    <name evidence="1" type="ORF">U9M48_016058</name>
</gene>